<evidence type="ECO:0000313" key="3">
    <source>
        <dbReference type="Proteomes" id="UP001221142"/>
    </source>
</evidence>
<accession>A0AAD7CL38</accession>
<sequence length="280" mass="29477">MHASVAATAVFLLGLIAPSAFAGTAVAPGGWRGWNNVHQMPANGSLLHDPEAHETHIISSNGTKLFSAPANSTEVPQQSGWITYASWLNTNSAPISSFTTTWTVPPAPKTFNGQTVFLFNSIEPSSGNAILQPVLQYGPSAAGGGQYWSVASWYVGPSGTYFTPLVRVNPGDVLRGVITLTMHLGNNYSYVSQFTNIPGTALSIGGINQLTWATETLESYSVTTESDYPQGTTVFSGINLSLSGGKVANVKWSVASDVQDGLTTTVNTDGARGAKITVKY</sequence>
<keyword evidence="1" id="KW-0732">Signal</keyword>
<keyword evidence="3" id="KW-1185">Reference proteome</keyword>
<dbReference type="Proteomes" id="UP001221142">
    <property type="component" value="Unassembled WGS sequence"/>
</dbReference>
<name>A0AAD7CL38_9AGAR</name>
<comment type="caution">
    <text evidence="2">The sequence shown here is derived from an EMBL/GenBank/DDBJ whole genome shotgun (WGS) entry which is preliminary data.</text>
</comment>
<organism evidence="2 3">
    <name type="scientific">Roridomyces roridus</name>
    <dbReference type="NCBI Taxonomy" id="1738132"/>
    <lineage>
        <taxon>Eukaryota</taxon>
        <taxon>Fungi</taxon>
        <taxon>Dikarya</taxon>
        <taxon>Basidiomycota</taxon>
        <taxon>Agaricomycotina</taxon>
        <taxon>Agaricomycetes</taxon>
        <taxon>Agaricomycetidae</taxon>
        <taxon>Agaricales</taxon>
        <taxon>Marasmiineae</taxon>
        <taxon>Mycenaceae</taxon>
        <taxon>Roridomyces</taxon>
    </lineage>
</organism>
<evidence type="ECO:0000256" key="1">
    <source>
        <dbReference type="SAM" id="SignalP"/>
    </source>
</evidence>
<gene>
    <name evidence="2" type="ORF">FB45DRAFT_1051128</name>
</gene>
<feature type="chain" id="PRO_5041919647" evidence="1">
    <location>
        <begin position="23"/>
        <end position="280"/>
    </location>
</feature>
<dbReference type="AlphaFoldDB" id="A0AAD7CL38"/>
<feature type="signal peptide" evidence="1">
    <location>
        <begin position="1"/>
        <end position="22"/>
    </location>
</feature>
<proteinExistence type="predicted"/>
<dbReference type="EMBL" id="JARKIF010000001">
    <property type="protein sequence ID" value="KAJ7651394.1"/>
    <property type="molecule type" value="Genomic_DNA"/>
</dbReference>
<protein>
    <submittedName>
        <fullName evidence="2">Uncharacterized protein</fullName>
    </submittedName>
</protein>
<reference evidence="2" key="1">
    <citation type="submission" date="2023-03" db="EMBL/GenBank/DDBJ databases">
        <title>Massive genome expansion in bonnet fungi (Mycena s.s.) driven by repeated elements and novel gene families across ecological guilds.</title>
        <authorList>
            <consortium name="Lawrence Berkeley National Laboratory"/>
            <person name="Harder C.B."/>
            <person name="Miyauchi S."/>
            <person name="Viragh M."/>
            <person name="Kuo A."/>
            <person name="Thoen E."/>
            <person name="Andreopoulos B."/>
            <person name="Lu D."/>
            <person name="Skrede I."/>
            <person name="Drula E."/>
            <person name="Henrissat B."/>
            <person name="Morin E."/>
            <person name="Kohler A."/>
            <person name="Barry K."/>
            <person name="LaButti K."/>
            <person name="Morin E."/>
            <person name="Salamov A."/>
            <person name="Lipzen A."/>
            <person name="Mereny Z."/>
            <person name="Hegedus B."/>
            <person name="Baldrian P."/>
            <person name="Stursova M."/>
            <person name="Weitz H."/>
            <person name="Taylor A."/>
            <person name="Grigoriev I.V."/>
            <person name="Nagy L.G."/>
            <person name="Martin F."/>
            <person name="Kauserud H."/>
        </authorList>
    </citation>
    <scope>NUCLEOTIDE SEQUENCE</scope>
    <source>
        <strain evidence="2">9284</strain>
    </source>
</reference>
<evidence type="ECO:0000313" key="2">
    <source>
        <dbReference type="EMBL" id="KAJ7651394.1"/>
    </source>
</evidence>